<dbReference type="InterPro" id="IPR045192">
    <property type="entry name" value="AP180-like"/>
</dbReference>
<dbReference type="GO" id="GO:0072583">
    <property type="term" value="P:clathrin-dependent endocytosis"/>
    <property type="evidence" value="ECO:0007669"/>
    <property type="project" value="InterPro"/>
</dbReference>
<dbReference type="SUPFAM" id="SSF89009">
    <property type="entry name" value="GAT-like domain"/>
    <property type="match status" value="1"/>
</dbReference>
<dbReference type="GO" id="GO:0000149">
    <property type="term" value="F:SNARE binding"/>
    <property type="evidence" value="ECO:0007669"/>
    <property type="project" value="TreeGrafter"/>
</dbReference>
<name>A0A835U834_VANPL</name>
<keyword evidence="4" id="KW-0968">Cytoplasmic vesicle</keyword>
<organism evidence="6 7">
    <name type="scientific">Vanilla planifolia</name>
    <name type="common">Vanilla</name>
    <dbReference type="NCBI Taxonomy" id="51239"/>
    <lineage>
        <taxon>Eukaryota</taxon>
        <taxon>Viridiplantae</taxon>
        <taxon>Streptophyta</taxon>
        <taxon>Embryophyta</taxon>
        <taxon>Tracheophyta</taxon>
        <taxon>Spermatophyta</taxon>
        <taxon>Magnoliopsida</taxon>
        <taxon>Liliopsida</taxon>
        <taxon>Asparagales</taxon>
        <taxon>Orchidaceae</taxon>
        <taxon>Vanilloideae</taxon>
        <taxon>Vanilleae</taxon>
        <taxon>Vanilla</taxon>
    </lineage>
</organism>
<feature type="domain" description="ENTH" evidence="5">
    <location>
        <begin position="30"/>
        <end position="187"/>
    </location>
</feature>
<dbReference type="OrthoDB" id="773993at2759"/>
<dbReference type="PANTHER" id="PTHR22951:SF19">
    <property type="entry name" value="OS08G0467300 PROTEIN"/>
    <property type="match status" value="1"/>
</dbReference>
<dbReference type="Pfam" id="PF07651">
    <property type="entry name" value="ANTH"/>
    <property type="match status" value="1"/>
</dbReference>
<dbReference type="GO" id="GO:0005794">
    <property type="term" value="C:Golgi apparatus"/>
    <property type="evidence" value="ECO:0007669"/>
    <property type="project" value="UniProtKB-SubCell"/>
</dbReference>
<dbReference type="InterPro" id="IPR013809">
    <property type="entry name" value="ENTH"/>
</dbReference>
<evidence type="ECO:0000256" key="3">
    <source>
        <dbReference type="ARBA" id="ARBA00023034"/>
    </source>
</evidence>
<sequence length="402" mass="44854">MSAESHSRRWWRRALAVAKDEGSVMRVRFSSRGYRAEMEAAVIRATSHDERSVDYRNAARVFAWARASPTFRAPLLRALSRRARRTRSWVVTLKTLLLVHGVLLSAPTPTGNGVGRLPFDLSDFRGRPGFHVLVRAYYRFLDCRYALLSDGSNADDISSSSFLSSYSSSSKFLPTALSYSSALSNFNDLEKIEKMQEILDILVQIRPYADGMEVGLILEAMDCALIEIFEVYSCICSAIASFLVTVLGPSSSAEERRRKGVAGMKILRRAAEQSKRLSAYFDLCRTLGVINASLIPSIETVPEEDIRDLEDFVLGGFHGMIDTGRSESVLVMTAAENKNWEEPSHRQPGTVVSNEWVLFEDITPSPPRTPPYSVLSYGNPFLCLDDDEKKTVVTRLSWAAAV</sequence>
<gene>
    <name evidence="6" type="ORF">HPP92_026208</name>
</gene>
<evidence type="ECO:0000313" key="7">
    <source>
        <dbReference type="Proteomes" id="UP000636800"/>
    </source>
</evidence>
<protein>
    <recommendedName>
        <fullName evidence="5">ENTH domain-containing protein</fullName>
    </recommendedName>
</protein>
<dbReference type="GO" id="GO:0005905">
    <property type="term" value="C:clathrin-coated pit"/>
    <property type="evidence" value="ECO:0007669"/>
    <property type="project" value="TreeGrafter"/>
</dbReference>
<dbReference type="InterPro" id="IPR014712">
    <property type="entry name" value="ANTH_dom_sf"/>
</dbReference>
<comment type="subcellular location">
    <subcellularLocation>
        <location evidence="1">Cytoplasmic vesicle</location>
        <location evidence="1">Clathrin-coated vesicle</location>
    </subcellularLocation>
    <subcellularLocation>
        <location evidence="2">Golgi apparatus</location>
    </subcellularLocation>
</comment>
<accession>A0A835U834</accession>
<dbReference type="Gene3D" id="1.25.40.90">
    <property type="match status" value="1"/>
</dbReference>
<evidence type="ECO:0000256" key="4">
    <source>
        <dbReference type="ARBA" id="ARBA00023329"/>
    </source>
</evidence>
<dbReference type="GO" id="GO:0005545">
    <property type="term" value="F:1-phosphatidylinositol binding"/>
    <property type="evidence" value="ECO:0007669"/>
    <property type="project" value="InterPro"/>
</dbReference>
<evidence type="ECO:0000313" key="6">
    <source>
        <dbReference type="EMBL" id="KAG0451913.1"/>
    </source>
</evidence>
<keyword evidence="7" id="KW-1185">Reference proteome</keyword>
<keyword evidence="3" id="KW-0333">Golgi apparatus</keyword>
<dbReference type="PANTHER" id="PTHR22951">
    <property type="entry name" value="CLATHRIN ASSEMBLY PROTEIN"/>
    <property type="match status" value="1"/>
</dbReference>
<dbReference type="GO" id="GO:0006900">
    <property type="term" value="P:vesicle budding from membrane"/>
    <property type="evidence" value="ECO:0007669"/>
    <property type="project" value="TreeGrafter"/>
</dbReference>
<dbReference type="SUPFAM" id="SSF48464">
    <property type="entry name" value="ENTH/VHS domain"/>
    <property type="match status" value="1"/>
</dbReference>
<evidence type="ECO:0000256" key="1">
    <source>
        <dbReference type="ARBA" id="ARBA00004132"/>
    </source>
</evidence>
<dbReference type="GO" id="GO:0005546">
    <property type="term" value="F:phosphatidylinositol-4,5-bisphosphate binding"/>
    <property type="evidence" value="ECO:0007669"/>
    <property type="project" value="TreeGrafter"/>
</dbReference>
<dbReference type="PROSITE" id="PS50942">
    <property type="entry name" value="ENTH"/>
    <property type="match status" value="1"/>
</dbReference>
<dbReference type="GO" id="GO:0048268">
    <property type="term" value="P:clathrin coat assembly"/>
    <property type="evidence" value="ECO:0007669"/>
    <property type="project" value="InterPro"/>
</dbReference>
<dbReference type="AlphaFoldDB" id="A0A835U834"/>
<evidence type="ECO:0000256" key="2">
    <source>
        <dbReference type="ARBA" id="ARBA00004555"/>
    </source>
</evidence>
<dbReference type="Gene3D" id="1.20.58.150">
    <property type="entry name" value="ANTH domain"/>
    <property type="match status" value="1"/>
</dbReference>
<proteinExistence type="predicted"/>
<dbReference type="EMBL" id="JADCNL010000039">
    <property type="protein sequence ID" value="KAG0451913.1"/>
    <property type="molecule type" value="Genomic_DNA"/>
</dbReference>
<evidence type="ECO:0000259" key="5">
    <source>
        <dbReference type="PROSITE" id="PS50942"/>
    </source>
</evidence>
<comment type="caution">
    <text evidence="6">The sequence shown here is derived from an EMBL/GenBank/DDBJ whole genome shotgun (WGS) entry which is preliminary data.</text>
</comment>
<reference evidence="6 7" key="1">
    <citation type="journal article" date="2020" name="Nat. Food">
        <title>A phased Vanilla planifolia genome enables genetic improvement of flavour and production.</title>
        <authorList>
            <person name="Hasing T."/>
            <person name="Tang H."/>
            <person name="Brym M."/>
            <person name="Khazi F."/>
            <person name="Huang T."/>
            <person name="Chambers A.H."/>
        </authorList>
    </citation>
    <scope>NUCLEOTIDE SEQUENCE [LARGE SCALE GENOMIC DNA]</scope>
    <source>
        <tissue evidence="6">Leaf</tissue>
    </source>
</reference>
<dbReference type="GO" id="GO:0030136">
    <property type="term" value="C:clathrin-coated vesicle"/>
    <property type="evidence" value="ECO:0007669"/>
    <property type="project" value="UniProtKB-SubCell"/>
</dbReference>
<dbReference type="InterPro" id="IPR011417">
    <property type="entry name" value="ANTH_dom"/>
</dbReference>
<dbReference type="GO" id="GO:0032050">
    <property type="term" value="F:clathrin heavy chain binding"/>
    <property type="evidence" value="ECO:0007669"/>
    <property type="project" value="TreeGrafter"/>
</dbReference>
<dbReference type="InterPro" id="IPR008942">
    <property type="entry name" value="ENTH_VHS"/>
</dbReference>
<dbReference type="Proteomes" id="UP000636800">
    <property type="component" value="Unassembled WGS sequence"/>
</dbReference>